<sequence>MPEIKPADIQTFANIKVAGVGGAGGQAVNRMKDAGLKGVQFIAINTDAQALHNSAADVKIHIGKETTRGLGAGADPAVGQKAAEESRDEIKKALEGADMVFVTIGAGGGTGSGGGHIVAEIAKQMGILVVGVATKPFSFEGEKRRVNAEWAIAHLGKQVDTLITIPNDRLLQIIDKRTPLLETFRVADDVLRQGVQGISELITEHGLINLDFADVKAIMNNAGSALMGIGRASGDNRAALAAQQAIESPLIEVSIDGARGVLFNVTGGYDMSMSEIQEAAEIITSAVAPDANIIFGATLKPEMEDELVITVVATGFDSAYFHEKAAALTPLPETEPAIAGATGSQLKDEDISKIDLNLNHQPAGAFAEEEPEGKSIWNYNEDDESDAPAFLRRRKKRKHQD</sequence>
<organism evidence="9 10">
    <name type="scientific">Candidatus Chaera renei</name>
    <dbReference type="NCBI Taxonomy" id="2506947"/>
    <lineage>
        <taxon>Bacteria</taxon>
        <taxon>Candidatus Saccharimonadota</taxon>
        <taxon>Candidatus Saccharimonadia</taxon>
        <taxon>Candidatus Saccharimonadales</taxon>
        <taxon>Candidatus Saccharimonadaceae</taxon>
        <taxon>Candidatus Chaera</taxon>
    </lineage>
</organism>
<dbReference type="PRINTS" id="PR00423">
    <property type="entry name" value="CELLDVISFTSZ"/>
</dbReference>
<dbReference type="GO" id="GO:0043093">
    <property type="term" value="P:FtsZ-dependent cytokinesis"/>
    <property type="evidence" value="ECO:0007669"/>
    <property type="project" value="UniProtKB-UniRule"/>
</dbReference>
<dbReference type="SUPFAM" id="SSF52490">
    <property type="entry name" value="Tubulin nucleotide-binding domain-like"/>
    <property type="match status" value="1"/>
</dbReference>
<dbReference type="PROSITE" id="PS01134">
    <property type="entry name" value="FTSZ_1"/>
    <property type="match status" value="1"/>
</dbReference>
<dbReference type="NCBIfam" id="TIGR00065">
    <property type="entry name" value="ftsZ"/>
    <property type="match status" value="1"/>
</dbReference>
<dbReference type="InterPro" id="IPR024757">
    <property type="entry name" value="FtsZ_C"/>
</dbReference>
<evidence type="ECO:0000256" key="6">
    <source>
        <dbReference type="SAM" id="MobiDB-lite"/>
    </source>
</evidence>
<evidence type="ECO:0000256" key="3">
    <source>
        <dbReference type="ARBA" id="ARBA00023134"/>
    </source>
</evidence>
<dbReference type="Pfam" id="PF00091">
    <property type="entry name" value="Tubulin"/>
    <property type="match status" value="1"/>
</dbReference>
<dbReference type="GO" id="GO:0005874">
    <property type="term" value="C:microtubule"/>
    <property type="evidence" value="ECO:0007669"/>
    <property type="project" value="InterPro"/>
</dbReference>
<keyword evidence="4" id="KW-0963">Cytoplasm</keyword>
<dbReference type="PROSITE" id="PS00227">
    <property type="entry name" value="TUBULIN"/>
    <property type="match status" value="1"/>
</dbReference>
<reference evidence="9" key="1">
    <citation type="submission" date="2019-01" db="EMBL/GenBank/DDBJ databases">
        <title>Genomic signatures and co-occurrence patterns of the ultra-small Saccharimodia (Patescibacteria phylum) suggest a symbiotic lifestyle.</title>
        <authorList>
            <person name="Lemos L."/>
            <person name="Medeiros J."/>
            <person name="Andreote F."/>
            <person name="Fernandes G."/>
            <person name="Varani A."/>
            <person name="Oliveira G."/>
            <person name="Pylro V."/>
        </authorList>
    </citation>
    <scope>NUCLEOTIDE SEQUENCE [LARGE SCALE GENOMIC DNA]</scope>
    <source>
        <strain evidence="9">AMD01</strain>
    </source>
</reference>
<dbReference type="AlphaFoldDB" id="A0A4Q0AL84"/>
<evidence type="ECO:0000313" key="10">
    <source>
        <dbReference type="Proteomes" id="UP000289269"/>
    </source>
</evidence>
<evidence type="ECO:0000259" key="7">
    <source>
        <dbReference type="SMART" id="SM00864"/>
    </source>
</evidence>
<comment type="subcellular location">
    <subcellularLocation>
        <location evidence="4">Cytoplasm</location>
    </subcellularLocation>
    <text evidence="4">Assembles at midcell at the inner surface of the cytoplasmic membrane.</text>
</comment>
<dbReference type="GO" id="GO:0032153">
    <property type="term" value="C:cell division site"/>
    <property type="evidence" value="ECO:0007669"/>
    <property type="project" value="UniProtKB-UniRule"/>
</dbReference>
<evidence type="ECO:0000256" key="2">
    <source>
        <dbReference type="ARBA" id="ARBA00022741"/>
    </source>
</evidence>
<dbReference type="InterPro" id="IPR045061">
    <property type="entry name" value="FtsZ/CetZ"/>
</dbReference>
<comment type="caution">
    <text evidence="9">The sequence shown here is derived from an EMBL/GenBank/DDBJ whole genome shotgun (WGS) entry which is preliminary data.</text>
</comment>
<gene>
    <name evidence="4 9" type="primary">ftsZ</name>
    <name evidence="9" type="ORF">EOT04_00325</name>
</gene>
<evidence type="ECO:0000256" key="5">
    <source>
        <dbReference type="NCBIfam" id="TIGR00065"/>
    </source>
</evidence>
<dbReference type="Gene3D" id="3.30.1330.20">
    <property type="entry name" value="Tubulin/FtsZ, C-terminal domain"/>
    <property type="match status" value="1"/>
</dbReference>
<evidence type="ECO:0000313" key="9">
    <source>
        <dbReference type="EMBL" id="RWZ79822.1"/>
    </source>
</evidence>
<dbReference type="GO" id="GO:0051258">
    <property type="term" value="P:protein polymerization"/>
    <property type="evidence" value="ECO:0007669"/>
    <property type="project" value="UniProtKB-UniRule"/>
</dbReference>
<keyword evidence="3 4" id="KW-0342">GTP-binding</keyword>
<dbReference type="InterPro" id="IPR008280">
    <property type="entry name" value="Tub_FtsZ_C"/>
</dbReference>
<dbReference type="InterPro" id="IPR037103">
    <property type="entry name" value="Tubulin/FtsZ-like_C"/>
</dbReference>
<dbReference type="HAMAP" id="MF_00909">
    <property type="entry name" value="FtsZ"/>
    <property type="match status" value="1"/>
</dbReference>
<evidence type="ECO:0000256" key="1">
    <source>
        <dbReference type="ARBA" id="ARBA00009690"/>
    </source>
</evidence>
<keyword evidence="4" id="KW-0717">Septation</keyword>
<feature type="domain" description="Tubulin/FtsZ GTPase" evidence="7">
    <location>
        <begin position="14"/>
        <end position="206"/>
    </location>
</feature>
<keyword evidence="4" id="KW-0131">Cell cycle</keyword>
<dbReference type="CDD" id="cd02201">
    <property type="entry name" value="FtsZ_type1"/>
    <property type="match status" value="1"/>
</dbReference>
<dbReference type="EMBL" id="SCKW01000002">
    <property type="protein sequence ID" value="RWZ79822.1"/>
    <property type="molecule type" value="Genomic_DNA"/>
</dbReference>
<dbReference type="Gene3D" id="3.40.50.1440">
    <property type="entry name" value="Tubulin/FtsZ, GTPase domain"/>
    <property type="match status" value="1"/>
</dbReference>
<feature type="binding site" evidence="4">
    <location>
        <position position="144"/>
    </location>
    <ligand>
        <name>GTP</name>
        <dbReference type="ChEBI" id="CHEBI:37565"/>
    </ligand>
</feature>
<dbReference type="SMART" id="SM00865">
    <property type="entry name" value="Tubulin_C"/>
    <property type="match status" value="1"/>
</dbReference>
<dbReference type="GO" id="GO:0005525">
    <property type="term" value="F:GTP binding"/>
    <property type="evidence" value="ECO:0007669"/>
    <property type="project" value="UniProtKB-UniRule"/>
</dbReference>
<proteinExistence type="inferred from homology"/>
<feature type="binding site" evidence="4">
    <location>
        <position position="188"/>
    </location>
    <ligand>
        <name>GTP</name>
        <dbReference type="ChEBI" id="CHEBI:37565"/>
    </ligand>
</feature>
<dbReference type="SUPFAM" id="SSF55307">
    <property type="entry name" value="Tubulin C-terminal domain-like"/>
    <property type="match status" value="1"/>
</dbReference>
<keyword evidence="10" id="KW-1185">Reference proteome</keyword>
<name>A0A4Q0AL84_9BACT</name>
<dbReference type="PANTHER" id="PTHR30314">
    <property type="entry name" value="CELL DIVISION PROTEIN FTSZ-RELATED"/>
    <property type="match status" value="1"/>
</dbReference>
<dbReference type="Pfam" id="PF12327">
    <property type="entry name" value="FtsZ_C"/>
    <property type="match status" value="1"/>
</dbReference>
<evidence type="ECO:0000256" key="4">
    <source>
        <dbReference type="HAMAP-Rule" id="MF_00909"/>
    </source>
</evidence>
<dbReference type="InterPro" id="IPR020805">
    <property type="entry name" value="Cell_div_FtsZ_CS"/>
</dbReference>
<keyword evidence="2 4" id="KW-0547">Nucleotide-binding</keyword>
<dbReference type="GO" id="GO:0005737">
    <property type="term" value="C:cytoplasm"/>
    <property type="evidence" value="ECO:0007669"/>
    <property type="project" value="UniProtKB-SubCell"/>
</dbReference>
<dbReference type="InterPro" id="IPR003008">
    <property type="entry name" value="Tubulin_FtsZ_GTPase"/>
</dbReference>
<feature type="domain" description="Tubulin/FtsZ 2-layer sandwich" evidence="8">
    <location>
        <begin position="208"/>
        <end position="325"/>
    </location>
</feature>
<dbReference type="InterPro" id="IPR017975">
    <property type="entry name" value="Tubulin_CS"/>
</dbReference>
<protein>
    <recommendedName>
        <fullName evidence="4 5">Cell division protein FtsZ</fullName>
    </recommendedName>
</protein>
<dbReference type="Proteomes" id="UP000289269">
    <property type="component" value="Unassembled WGS sequence"/>
</dbReference>
<dbReference type="GO" id="GO:0007017">
    <property type="term" value="P:microtubule-based process"/>
    <property type="evidence" value="ECO:0007669"/>
    <property type="project" value="InterPro"/>
</dbReference>
<accession>A0A4Q0AL84</accession>
<feature type="binding site" evidence="4">
    <location>
        <position position="140"/>
    </location>
    <ligand>
        <name>GTP</name>
        <dbReference type="ChEBI" id="CHEBI:37565"/>
    </ligand>
</feature>
<dbReference type="InterPro" id="IPR018316">
    <property type="entry name" value="Tubulin/FtsZ_2-layer-sand-dom"/>
</dbReference>
<dbReference type="SMART" id="SM00864">
    <property type="entry name" value="Tubulin"/>
    <property type="match status" value="1"/>
</dbReference>
<comment type="similarity">
    <text evidence="1 4">Belongs to the FtsZ family.</text>
</comment>
<comment type="caution">
    <text evidence="4">Lacks conserved residue(s) required for the propagation of feature annotation.</text>
</comment>
<dbReference type="GO" id="GO:0000917">
    <property type="term" value="P:division septum assembly"/>
    <property type="evidence" value="ECO:0007669"/>
    <property type="project" value="UniProtKB-KW"/>
</dbReference>
<evidence type="ECO:0000259" key="8">
    <source>
        <dbReference type="SMART" id="SM00865"/>
    </source>
</evidence>
<dbReference type="InterPro" id="IPR036525">
    <property type="entry name" value="Tubulin/FtsZ_GTPase_sf"/>
</dbReference>
<comment type="function">
    <text evidence="4">Essential cell division protein that forms a contractile ring structure (Z ring) at the future cell division site. The regulation of the ring assembly controls the timing and the location of cell division. One of the functions of the FtsZ ring is to recruit other cell division proteins to the septum to produce a new cell wall between the dividing cells. Binds GTP and shows GTPase activity.</text>
</comment>
<feature type="region of interest" description="Disordered" evidence="6">
    <location>
        <begin position="362"/>
        <end position="382"/>
    </location>
</feature>
<dbReference type="GO" id="GO:0003924">
    <property type="term" value="F:GTPase activity"/>
    <property type="evidence" value="ECO:0007669"/>
    <property type="project" value="UniProtKB-UniRule"/>
</dbReference>
<dbReference type="PANTHER" id="PTHR30314:SF3">
    <property type="entry name" value="MITOCHONDRIAL DIVISION PROTEIN FSZA"/>
    <property type="match status" value="1"/>
</dbReference>
<feature type="binding site" evidence="4">
    <location>
        <begin position="109"/>
        <end position="111"/>
    </location>
    <ligand>
        <name>GTP</name>
        <dbReference type="ChEBI" id="CHEBI:37565"/>
    </ligand>
</feature>
<dbReference type="InterPro" id="IPR000158">
    <property type="entry name" value="Cell_div_FtsZ"/>
</dbReference>
<comment type="subunit">
    <text evidence="4">Homodimer. Polymerizes to form a dynamic ring structure in a strictly GTP-dependent manner. Interacts directly with several other division proteins.</text>
</comment>
<keyword evidence="4 9" id="KW-0132">Cell division</keyword>
<dbReference type="FunFam" id="3.40.50.1440:FF:000001">
    <property type="entry name" value="Cell division protein FtsZ"/>
    <property type="match status" value="1"/>
</dbReference>